<organism evidence="1 2">
    <name type="scientific">Helicostylum pulchrum</name>
    <dbReference type="NCBI Taxonomy" id="562976"/>
    <lineage>
        <taxon>Eukaryota</taxon>
        <taxon>Fungi</taxon>
        <taxon>Fungi incertae sedis</taxon>
        <taxon>Mucoromycota</taxon>
        <taxon>Mucoromycotina</taxon>
        <taxon>Mucoromycetes</taxon>
        <taxon>Mucorales</taxon>
        <taxon>Mucorineae</taxon>
        <taxon>Mucoraceae</taxon>
        <taxon>Helicostylum</taxon>
    </lineage>
</organism>
<dbReference type="InterPro" id="IPR029032">
    <property type="entry name" value="AhpD-like"/>
</dbReference>
<comment type="caution">
    <text evidence="1">The sequence shown here is derived from an EMBL/GenBank/DDBJ whole genome shotgun (WGS) entry which is preliminary data.</text>
</comment>
<evidence type="ECO:0000313" key="2">
    <source>
        <dbReference type="Proteomes" id="UP001476247"/>
    </source>
</evidence>
<dbReference type="EMBL" id="BAABUJ010000005">
    <property type="protein sequence ID" value="GAA5795690.1"/>
    <property type="molecule type" value="Genomic_DNA"/>
</dbReference>
<dbReference type="Proteomes" id="UP001476247">
    <property type="component" value="Unassembled WGS sequence"/>
</dbReference>
<proteinExistence type="predicted"/>
<protein>
    <submittedName>
        <fullName evidence="1">Uncharacterized protein</fullName>
    </submittedName>
</protein>
<accession>A0ABP9XLL0</accession>
<gene>
    <name evidence="1" type="ORF">HPULCUR_001052</name>
</gene>
<sequence length="216" mass="23856">MNTQDNSTYIDLAKLIYTKDLCPSLAAMLLCVSLGASNHPLGIPVIVNEYLNTVESVEEKIQWIEYTRNAIMKSTTICGIARGINSHNALFNSLPKEHQELLSKTPTLNAEADEWLARSLELLGVVYGDSFDRVVGNVKATGSDLFIWTAFVYGNVFYNRSLVNLIETELDVIATLIQMDTLPQLHDHLINAIRVGATDAQVKATQLIGNSVKDAF</sequence>
<dbReference type="Gene3D" id="1.20.1290.10">
    <property type="entry name" value="AhpD-like"/>
    <property type="match status" value="1"/>
</dbReference>
<name>A0ABP9XLL0_9FUNG</name>
<dbReference type="SUPFAM" id="SSF69118">
    <property type="entry name" value="AhpD-like"/>
    <property type="match status" value="1"/>
</dbReference>
<dbReference type="PANTHER" id="PTHR28180">
    <property type="entry name" value="CONSERVED MITOCHONDRIAL PROTEIN-RELATED"/>
    <property type="match status" value="1"/>
</dbReference>
<reference evidence="1 2" key="1">
    <citation type="submission" date="2024-04" db="EMBL/GenBank/DDBJ databases">
        <title>genome sequences of Mucor flavus KT1a and Helicostylum pulchrum KT1b strains isolation_sourced from the surface of a dry-aged beef.</title>
        <authorList>
            <person name="Toyotome T."/>
            <person name="Hosono M."/>
            <person name="Torimaru M."/>
            <person name="Fukuda K."/>
            <person name="Mikami N."/>
        </authorList>
    </citation>
    <scope>NUCLEOTIDE SEQUENCE [LARGE SCALE GENOMIC DNA]</scope>
    <source>
        <strain evidence="1 2">KT1b</strain>
    </source>
</reference>
<evidence type="ECO:0000313" key="1">
    <source>
        <dbReference type="EMBL" id="GAA5795690.1"/>
    </source>
</evidence>
<dbReference type="PANTHER" id="PTHR28180:SF2">
    <property type="entry name" value="PEROXISOMAL PROTEIN 2"/>
    <property type="match status" value="1"/>
</dbReference>
<keyword evidence="2" id="KW-1185">Reference proteome</keyword>
<dbReference type="InterPro" id="IPR052999">
    <property type="entry name" value="PTS1_Protein"/>
</dbReference>